<dbReference type="InterPro" id="IPR001878">
    <property type="entry name" value="Znf_CCHC"/>
</dbReference>
<feature type="compositionally biased region" description="Low complexity" evidence="2">
    <location>
        <begin position="86"/>
        <end position="95"/>
    </location>
</feature>
<reference evidence="5 6" key="1">
    <citation type="journal article" date="2018" name="Cell">
        <title>The Chara Genome: Secondary Complexity and Implications for Plant Terrestrialization.</title>
        <authorList>
            <person name="Nishiyama T."/>
            <person name="Sakayama H."/>
            <person name="Vries J.D."/>
            <person name="Buschmann H."/>
            <person name="Saint-Marcoux D."/>
            <person name="Ullrich K.K."/>
            <person name="Haas F.B."/>
            <person name="Vanderstraeten L."/>
            <person name="Becker D."/>
            <person name="Lang D."/>
            <person name="Vosolsobe S."/>
            <person name="Rombauts S."/>
            <person name="Wilhelmsson P.K.I."/>
            <person name="Janitza P."/>
            <person name="Kern R."/>
            <person name="Heyl A."/>
            <person name="Rumpler F."/>
            <person name="Villalobos L.I.A.C."/>
            <person name="Clay J.M."/>
            <person name="Skokan R."/>
            <person name="Toyoda A."/>
            <person name="Suzuki Y."/>
            <person name="Kagoshima H."/>
            <person name="Schijlen E."/>
            <person name="Tajeshwar N."/>
            <person name="Catarino B."/>
            <person name="Hetherington A.J."/>
            <person name="Saltykova A."/>
            <person name="Bonnot C."/>
            <person name="Breuninger H."/>
            <person name="Symeonidi A."/>
            <person name="Radhakrishnan G.V."/>
            <person name="Van Nieuwerburgh F."/>
            <person name="Deforce D."/>
            <person name="Chang C."/>
            <person name="Karol K.G."/>
            <person name="Hedrich R."/>
            <person name="Ulvskov P."/>
            <person name="Glockner G."/>
            <person name="Delwiche C.F."/>
            <person name="Petrasek J."/>
            <person name="Van de Peer Y."/>
            <person name="Friml J."/>
            <person name="Beilby M."/>
            <person name="Dolan L."/>
            <person name="Kohara Y."/>
            <person name="Sugano S."/>
            <person name="Fujiyama A."/>
            <person name="Delaux P.-M."/>
            <person name="Quint M."/>
            <person name="TheiBen G."/>
            <person name="Hagemann M."/>
            <person name="Harholt J."/>
            <person name="Dunand C."/>
            <person name="Zachgo S."/>
            <person name="Langdale J."/>
            <person name="Maumus F."/>
            <person name="Straeten D.V.D."/>
            <person name="Gould S.B."/>
            <person name="Rensing S.A."/>
        </authorList>
    </citation>
    <scope>NUCLEOTIDE SEQUENCE [LARGE SCALE GENOMIC DNA]</scope>
    <source>
        <strain evidence="5 6">S276</strain>
    </source>
</reference>
<dbReference type="Gramene" id="GBG93429">
    <property type="protein sequence ID" value="GBG93429"/>
    <property type="gene ID" value="CBR_g69935"/>
</dbReference>
<name>A0A388MG18_CHABU</name>
<dbReference type="EMBL" id="BFEA01001771">
    <property type="protein sequence ID" value="GBG93429.1"/>
    <property type="molecule type" value="Genomic_DNA"/>
</dbReference>
<proteinExistence type="predicted"/>
<feature type="region of interest" description="Disordered" evidence="2">
    <location>
        <begin position="388"/>
        <end position="411"/>
    </location>
</feature>
<evidence type="ECO:0000259" key="3">
    <source>
        <dbReference type="PROSITE" id="PS50158"/>
    </source>
</evidence>
<dbReference type="InterPro" id="IPR000305">
    <property type="entry name" value="GIY-YIG_endonuc"/>
</dbReference>
<evidence type="ECO:0000259" key="4">
    <source>
        <dbReference type="PROSITE" id="PS50164"/>
    </source>
</evidence>
<accession>A0A388MG18</accession>
<keyword evidence="6" id="KW-1185">Reference proteome</keyword>
<comment type="caution">
    <text evidence="5">The sequence shown here is derived from an EMBL/GenBank/DDBJ whole genome shotgun (WGS) entry which is preliminary data.</text>
</comment>
<keyword evidence="1" id="KW-0863">Zinc-finger</keyword>
<feature type="compositionally biased region" description="Basic residues" evidence="2">
    <location>
        <begin position="388"/>
        <end position="405"/>
    </location>
</feature>
<evidence type="ECO:0000256" key="1">
    <source>
        <dbReference type="PROSITE-ProRule" id="PRU00047"/>
    </source>
</evidence>
<feature type="domain" description="GIY-YIG" evidence="4">
    <location>
        <begin position="297"/>
        <end position="383"/>
    </location>
</feature>
<protein>
    <recommendedName>
        <fullName evidence="7">CCHC-type domain-containing protein</fullName>
    </recommendedName>
</protein>
<dbReference type="GO" id="GO:0003676">
    <property type="term" value="F:nucleic acid binding"/>
    <property type="evidence" value="ECO:0007669"/>
    <property type="project" value="InterPro"/>
</dbReference>
<keyword evidence="1" id="KW-0862">Zinc</keyword>
<dbReference type="Gene3D" id="3.40.1440.10">
    <property type="entry name" value="GIY-YIG endonuclease"/>
    <property type="match status" value="1"/>
</dbReference>
<dbReference type="Pfam" id="PF01541">
    <property type="entry name" value="GIY-YIG"/>
    <property type="match status" value="1"/>
</dbReference>
<feature type="region of interest" description="Disordered" evidence="2">
    <location>
        <begin position="129"/>
        <end position="172"/>
    </location>
</feature>
<dbReference type="OrthoDB" id="6782675at2759"/>
<dbReference type="PROSITE" id="PS50164">
    <property type="entry name" value="GIY_YIG"/>
    <property type="match status" value="1"/>
</dbReference>
<dbReference type="Proteomes" id="UP000265515">
    <property type="component" value="Unassembled WGS sequence"/>
</dbReference>
<dbReference type="InterPro" id="IPR036875">
    <property type="entry name" value="Znf_CCHC_sf"/>
</dbReference>
<dbReference type="SMART" id="SM00343">
    <property type="entry name" value="ZnF_C2HC"/>
    <property type="match status" value="1"/>
</dbReference>
<dbReference type="Pfam" id="PF00098">
    <property type="entry name" value="zf-CCHC"/>
    <property type="match status" value="1"/>
</dbReference>
<dbReference type="GO" id="GO:0008270">
    <property type="term" value="F:zinc ion binding"/>
    <property type="evidence" value="ECO:0007669"/>
    <property type="project" value="UniProtKB-KW"/>
</dbReference>
<evidence type="ECO:0008006" key="7">
    <source>
        <dbReference type="Google" id="ProtNLM"/>
    </source>
</evidence>
<evidence type="ECO:0000256" key="2">
    <source>
        <dbReference type="SAM" id="MobiDB-lite"/>
    </source>
</evidence>
<dbReference type="SUPFAM" id="SSF82771">
    <property type="entry name" value="GIY-YIG endonuclease"/>
    <property type="match status" value="1"/>
</dbReference>
<feature type="region of interest" description="Disordered" evidence="2">
    <location>
        <begin position="1"/>
        <end position="66"/>
    </location>
</feature>
<dbReference type="PROSITE" id="PS50158">
    <property type="entry name" value="ZF_CCHC"/>
    <property type="match status" value="1"/>
</dbReference>
<sequence>MGDCNQRGSSRDHWDINDRGRHDRRDEARTRYRGRSQDDYRYDRGERSHSSSDYRRQGPPACYSCGEVGHYKNQCWKRSDEGASKGGASTSSGSKPISQVDEEVKKTVEGLASSIACFKEYIEKENMKKEEKERKKLEREERARKEEEERRAKEVERAAKEERAARKTAKKKKEEEKLEFTKVVRMHVAMCIGGFQENMQDQMRRNMEDFQNILKGKQQATSPSGSAGSYTSDWGGREVEELSNKAERLSKYDRKIEILYQAVMVLLGITGKIRWLAKFMSSWIQLFKKHGIGFLDKHKGVYVLSSARCRALYVGQTNRDVEVRWREHMTAYTRLEKNTHLYRWLRTFGTRTYTILPIDECEARELVQLEQLYIRRWSPVLNVSGAVKKPRRKKRARKGRKKRNRQKAEVEVKEGRPVHVVRVRVDEDSEWQLSIFGVLDDCDKQGKRTFKLHSTGGNNWSDGWKSIKNAFGRSTVVVNGLPYPRDGEHVCFRLQELEGVHPMLCNAGNVPKSQHPDIPSMLMKEIEAAFGSWRNRGDKVVQVKLKEVTHCMMTDEVQGGDYLDISVVWEIKERLKLLVLTPLDKNQGQAMVMCPYVYYEAMMAMFVTSPGYSIVMKNETEVQKEMQSTFKEKGIWRFTRMEMKGKFGAAYVQPKHKDIDRYRLICPSYTDPTARTGKSVAKALNHMLFHLLASWHLLRWLTRLGKSIEDWRRARARTNN</sequence>
<gene>
    <name evidence="5" type="ORF">CBR_g69935</name>
</gene>
<organism evidence="5 6">
    <name type="scientific">Chara braunii</name>
    <name type="common">Braun's stonewort</name>
    <dbReference type="NCBI Taxonomy" id="69332"/>
    <lineage>
        <taxon>Eukaryota</taxon>
        <taxon>Viridiplantae</taxon>
        <taxon>Streptophyta</taxon>
        <taxon>Charophyceae</taxon>
        <taxon>Charales</taxon>
        <taxon>Characeae</taxon>
        <taxon>Chara</taxon>
    </lineage>
</organism>
<dbReference type="Gene3D" id="4.10.60.10">
    <property type="entry name" value="Zinc finger, CCHC-type"/>
    <property type="match status" value="1"/>
</dbReference>
<dbReference type="AlphaFoldDB" id="A0A388MG18"/>
<keyword evidence="1" id="KW-0479">Metal-binding</keyword>
<feature type="compositionally biased region" description="Basic and acidic residues" evidence="2">
    <location>
        <begin position="129"/>
        <end position="165"/>
    </location>
</feature>
<dbReference type="InterPro" id="IPR035901">
    <property type="entry name" value="GIY-YIG_endonuc_sf"/>
</dbReference>
<feature type="compositionally biased region" description="Basic and acidic residues" evidence="2">
    <location>
        <begin position="9"/>
        <end position="56"/>
    </location>
</feature>
<feature type="domain" description="CCHC-type" evidence="3">
    <location>
        <begin position="62"/>
        <end position="75"/>
    </location>
</feature>
<evidence type="ECO:0000313" key="6">
    <source>
        <dbReference type="Proteomes" id="UP000265515"/>
    </source>
</evidence>
<feature type="region of interest" description="Disordered" evidence="2">
    <location>
        <begin position="78"/>
        <end position="101"/>
    </location>
</feature>
<evidence type="ECO:0000313" key="5">
    <source>
        <dbReference type="EMBL" id="GBG93429.1"/>
    </source>
</evidence>
<dbReference type="SUPFAM" id="SSF57756">
    <property type="entry name" value="Retrovirus zinc finger-like domains"/>
    <property type="match status" value="1"/>
</dbReference>